<comment type="similarity">
    <text evidence="1">Belongs to the protein kinase superfamily. ADCK protein kinase family.</text>
</comment>
<dbReference type="PANTHER" id="PTHR43851:SF3">
    <property type="entry name" value="COENZYME Q8"/>
    <property type="match status" value="1"/>
</dbReference>
<dbReference type="EMBL" id="JAQQKW010000004">
    <property type="protein sequence ID" value="MDC7694377.1"/>
    <property type="molecule type" value="Genomic_DNA"/>
</dbReference>
<evidence type="ECO:0000256" key="1">
    <source>
        <dbReference type="ARBA" id="ARBA00009670"/>
    </source>
</evidence>
<evidence type="ECO:0000313" key="6">
    <source>
        <dbReference type="EMBL" id="MDC7694377.1"/>
    </source>
</evidence>
<keyword evidence="7" id="KW-1185">Reference proteome</keyword>
<protein>
    <submittedName>
        <fullName evidence="6">AarF/ABC1/UbiB kinase family protein</fullName>
    </submittedName>
</protein>
<organism evidence="6 7">
    <name type="scientific">Asticcacaulis currens</name>
    <dbReference type="NCBI Taxonomy" id="2984210"/>
    <lineage>
        <taxon>Bacteria</taxon>
        <taxon>Pseudomonadati</taxon>
        <taxon>Pseudomonadota</taxon>
        <taxon>Alphaproteobacteria</taxon>
        <taxon>Caulobacterales</taxon>
        <taxon>Caulobacteraceae</taxon>
        <taxon>Asticcacaulis</taxon>
    </lineage>
</organism>
<evidence type="ECO:0000313" key="7">
    <source>
        <dbReference type="Proteomes" id="UP001216595"/>
    </source>
</evidence>
<proteinExistence type="inferred from homology"/>
<dbReference type="RefSeq" id="WP_272741088.1">
    <property type="nucleotide sequence ID" value="NZ_JAQQKW010000004.1"/>
</dbReference>
<keyword evidence="3" id="KW-0547">Nucleotide-binding</keyword>
<gene>
    <name evidence="6" type="ORF">PQU94_08790</name>
</gene>
<dbReference type="PANTHER" id="PTHR43851">
    <property type="match status" value="1"/>
</dbReference>
<dbReference type="InterPro" id="IPR051409">
    <property type="entry name" value="Atypical_kinase_ADCK"/>
</dbReference>
<dbReference type="SUPFAM" id="SSF56112">
    <property type="entry name" value="Protein kinase-like (PK-like)"/>
    <property type="match status" value="1"/>
</dbReference>
<name>A0ABT5IEH9_9CAUL</name>
<evidence type="ECO:0000259" key="5">
    <source>
        <dbReference type="Pfam" id="PF03109"/>
    </source>
</evidence>
<dbReference type="InterPro" id="IPR011009">
    <property type="entry name" value="Kinase-like_dom_sf"/>
</dbReference>
<dbReference type="Pfam" id="PF03109">
    <property type="entry name" value="ABC1"/>
    <property type="match status" value="1"/>
</dbReference>
<dbReference type="InterPro" id="IPR004147">
    <property type="entry name" value="ABC1_dom"/>
</dbReference>
<sequence>MSPKPPILKPSAMPAGPASRLFALGGLAASGLSHMVKESARQMSRGQTPDLTRLLFDETNGLRMAEQLARMRGAAMKVGQILSMDSGDILPAAFTQALSRLQQEAHIMPRDHLERVLRGAWGDDWRQHFVRFELTPFAAASIGQVHRAQLKTGEVLAIKVQFPNVTKTIDSDVANIAGLLKLLGVAQKVKDLPDLIETARVQLHEEADYLREAAQMERYAEALSDNPTFVVPRAHAALLRPNILPMDFVEGEPIETLTQAPAATRNQVMETLFGLALRELFDLRLMQTDPNFANFKWRPLTGQVVLLDFGATRAVPEATVEAYRALMQAGLNEDREGLIVALSDIGAVNDAVLTTHRVRLNAMLDIMIRHLRQPRLDFADRHFVPLIREKAHEIAMDQTTWQSPPADTLFVQRKISGMALLGVRTRAVIPLRGLVAQAIV</sequence>
<dbReference type="Proteomes" id="UP001216595">
    <property type="component" value="Unassembled WGS sequence"/>
</dbReference>
<evidence type="ECO:0000256" key="4">
    <source>
        <dbReference type="ARBA" id="ARBA00022840"/>
    </source>
</evidence>
<dbReference type="CDD" id="cd13970">
    <property type="entry name" value="ABC1_ADCK3"/>
    <property type="match status" value="1"/>
</dbReference>
<keyword evidence="6" id="KW-0418">Kinase</keyword>
<dbReference type="InterPro" id="IPR034646">
    <property type="entry name" value="ADCK3_dom"/>
</dbReference>
<reference evidence="6 7" key="1">
    <citation type="submission" date="2023-01" db="EMBL/GenBank/DDBJ databases">
        <title>Novel species of the genus Asticcacaulis isolated from rivers.</title>
        <authorList>
            <person name="Lu H."/>
        </authorList>
    </citation>
    <scope>NUCLEOTIDE SEQUENCE [LARGE SCALE GENOMIC DNA]</scope>
    <source>
        <strain evidence="6 7">DXS10W</strain>
    </source>
</reference>
<evidence type="ECO:0000256" key="3">
    <source>
        <dbReference type="ARBA" id="ARBA00022741"/>
    </source>
</evidence>
<accession>A0ABT5IEH9</accession>
<comment type="caution">
    <text evidence="6">The sequence shown here is derived from an EMBL/GenBank/DDBJ whole genome shotgun (WGS) entry which is preliminary data.</text>
</comment>
<feature type="domain" description="ABC1 atypical kinase-like" evidence="5">
    <location>
        <begin position="100"/>
        <end position="338"/>
    </location>
</feature>
<evidence type="ECO:0000256" key="2">
    <source>
        <dbReference type="ARBA" id="ARBA00022679"/>
    </source>
</evidence>
<keyword evidence="4" id="KW-0067">ATP-binding</keyword>
<dbReference type="GO" id="GO:0016301">
    <property type="term" value="F:kinase activity"/>
    <property type="evidence" value="ECO:0007669"/>
    <property type="project" value="UniProtKB-KW"/>
</dbReference>
<keyword evidence="2" id="KW-0808">Transferase</keyword>